<name>A0ABU4LHZ0_9ACTN</name>
<evidence type="ECO:0000256" key="2">
    <source>
        <dbReference type="SAM" id="Phobius"/>
    </source>
</evidence>
<keyword evidence="2" id="KW-0812">Transmembrane</keyword>
<dbReference type="Proteomes" id="UP001271723">
    <property type="component" value="Unassembled WGS sequence"/>
</dbReference>
<dbReference type="RefSeq" id="WP_256964065.1">
    <property type="nucleotide sequence ID" value="NZ_JAGJBZ010000004.1"/>
</dbReference>
<feature type="compositionally biased region" description="Low complexity" evidence="1">
    <location>
        <begin position="13"/>
        <end position="43"/>
    </location>
</feature>
<sequence>MSEQSRTTEEAVPETYEAAPETADAPAPAPASASASDVAEPSEPSVPAPPQVPPRRDRRALRAVLRWTAAVAVFASVGTATAYGIAGTERTDVPGLATESDGRWVFPRLVRPPLPSGSPEPFAEDNPAGAHHADLRALLLPAPEGAKEDRALRGSDGWLPVKEYLAEFEPEDRGELRQKLVDTGLRHIAARGWTTPDGTRTRVYLLRFGTANVVETELAVHALAHVSPTYRVRGAGEVVYDEDFPEAAAVPEISRTAYAEAKPYGAEQVRQAYLSAGDVYAVILQSRESGARAVPFRQTVVLQSQLLG</sequence>
<keyword evidence="2" id="KW-0472">Membrane</keyword>
<organism evidence="3 4">
    <name type="scientific">Streptomyces griseiscabiei</name>
    <dbReference type="NCBI Taxonomy" id="2993540"/>
    <lineage>
        <taxon>Bacteria</taxon>
        <taxon>Bacillati</taxon>
        <taxon>Actinomycetota</taxon>
        <taxon>Actinomycetes</taxon>
        <taxon>Kitasatosporales</taxon>
        <taxon>Streptomycetaceae</taxon>
        <taxon>Streptomyces</taxon>
    </lineage>
</organism>
<evidence type="ECO:0008006" key="5">
    <source>
        <dbReference type="Google" id="ProtNLM"/>
    </source>
</evidence>
<dbReference type="EMBL" id="JARAVY010000027">
    <property type="protein sequence ID" value="MDX2915228.1"/>
    <property type="molecule type" value="Genomic_DNA"/>
</dbReference>
<protein>
    <recommendedName>
        <fullName evidence="5">Secreted protein</fullName>
    </recommendedName>
</protein>
<proteinExistence type="predicted"/>
<feature type="compositionally biased region" description="Pro residues" evidence="1">
    <location>
        <begin position="44"/>
        <end position="53"/>
    </location>
</feature>
<keyword evidence="2" id="KW-1133">Transmembrane helix</keyword>
<gene>
    <name evidence="3" type="ORF">PV517_41990</name>
</gene>
<feature type="region of interest" description="Disordered" evidence="1">
    <location>
        <begin position="1"/>
        <end position="55"/>
    </location>
</feature>
<evidence type="ECO:0000256" key="1">
    <source>
        <dbReference type="SAM" id="MobiDB-lite"/>
    </source>
</evidence>
<accession>A0ABU4LHZ0</accession>
<feature type="transmembrane region" description="Helical" evidence="2">
    <location>
        <begin position="64"/>
        <end position="86"/>
    </location>
</feature>
<evidence type="ECO:0000313" key="4">
    <source>
        <dbReference type="Proteomes" id="UP001271723"/>
    </source>
</evidence>
<keyword evidence="4" id="KW-1185">Reference proteome</keyword>
<evidence type="ECO:0000313" key="3">
    <source>
        <dbReference type="EMBL" id="MDX2915228.1"/>
    </source>
</evidence>
<comment type="caution">
    <text evidence="3">The sequence shown here is derived from an EMBL/GenBank/DDBJ whole genome shotgun (WGS) entry which is preliminary data.</text>
</comment>
<reference evidence="3 4" key="1">
    <citation type="journal article" date="2023" name="Microb. Genom.">
        <title>Mesoterricola silvestris gen. nov., sp. nov., Mesoterricola sediminis sp. nov., Geothrix oryzae sp. nov., Geothrix edaphica sp. nov., Geothrix rubra sp. nov., and Geothrix limicola sp. nov., six novel members of Acidobacteriota isolated from soils.</title>
        <authorList>
            <person name="Weisberg A.J."/>
            <person name="Pearce E."/>
            <person name="Kramer C.G."/>
            <person name="Chang J.H."/>
            <person name="Clarke C.R."/>
        </authorList>
    </citation>
    <scope>NUCLEOTIDE SEQUENCE [LARGE SCALE GENOMIC DNA]</scope>
    <source>
        <strain evidence="3 4">NRRL_B-2795</strain>
    </source>
</reference>